<evidence type="ECO:0000313" key="1">
    <source>
        <dbReference type="EMBL" id="KAI4571997.1"/>
    </source>
</evidence>
<dbReference type="Proteomes" id="UP001057279">
    <property type="component" value="Linkage Group LG16"/>
</dbReference>
<reference evidence="1" key="1">
    <citation type="submission" date="2022-03" db="EMBL/GenBank/DDBJ databases">
        <title>Genomic analyses of argali, domestic sheep and their hybrids provide insights into chromosomal evolution, heterosis and genetic basis of agronomic traits.</title>
        <authorList>
            <person name="Li M."/>
        </authorList>
    </citation>
    <scope>NUCLEOTIDE SEQUENCE</scope>
    <source>
        <strain evidence="1">F1 hybrid</strain>
    </source>
</reference>
<evidence type="ECO:0000313" key="2">
    <source>
        <dbReference type="Proteomes" id="UP001057279"/>
    </source>
</evidence>
<sequence length="253" mass="27807">MQEKRALVTFGFQEKSIQPLDSSGTTVQKPPGQERPQRFIYYPMLPPSAGPLQLIPGCLLNWNSGSLCREKRPLETLAQFGTCRQRDGRRSERGAAAAVAGVFLQGDPVGAEEQTADLGPRRTVTTGRICVCTRKPEHKASCSISNKKQKHSTHDLRENPTPPRKGGRQDCQALFCSKLIGAVMDTVHLPVAARCKPADTLPENPLCPEQEERYSQKHCTGSREQQLLACLSHNATFSKQSSKVSSSAKRNPT</sequence>
<comment type="caution">
    <text evidence="1">The sequence shown here is derived from an EMBL/GenBank/DDBJ whole genome shotgun (WGS) entry which is preliminary data.</text>
</comment>
<gene>
    <name evidence="1" type="ORF">MJG53_014103</name>
</gene>
<accession>A0ACB9UKE7</accession>
<organism evidence="1 2">
    <name type="scientific">Ovis ammon polii x Ovis aries</name>
    <dbReference type="NCBI Taxonomy" id="2918886"/>
    <lineage>
        <taxon>Eukaryota</taxon>
        <taxon>Metazoa</taxon>
        <taxon>Chordata</taxon>
        <taxon>Craniata</taxon>
        <taxon>Vertebrata</taxon>
        <taxon>Euteleostomi</taxon>
        <taxon>Mammalia</taxon>
        <taxon>Eutheria</taxon>
        <taxon>Laurasiatheria</taxon>
        <taxon>Artiodactyla</taxon>
        <taxon>Ruminantia</taxon>
        <taxon>Pecora</taxon>
        <taxon>Bovidae</taxon>
        <taxon>Caprinae</taxon>
        <taxon>Ovis</taxon>
    </lineage>
</organism>
<protein>
    <submittedName>
        <fullName evidence="1">Uncharacterized protein</fullName>
    </submittedName>
</protein>
<keyword evidence="2" id="KW-1185">Reference proteome</keyword>
<dbReference type="EMBL" id="CM043041">
    <property type="protein sequence ID" value="KAI4571997.1"/>
    <property type="molecule type" value="Genomic_DNA"/>
</dbReference>
<proteinExistence type="predicted"/>
<name>A0ACB9UKE7_9CETA</name>